<evidence type="ECO:0000313" key="3">
    <source>
        <dbReference type="EMBL" id="PXX44049.1"/>
    </source>
</evidence>
<dbReference type="PANTHER" id="PTHR46623">
    <property type="entry name" value="CARBOXYMETHYLENEBUTENOLIDASE-RELATED"/>
    <property type="match status" value="1"/>
</dbReference>
<comment type="caution">
    <text evidence="3">The sequence shown here is derived from an EMBL/GenBank/DDBJ whole genome shotgun (WGS) entry which is preliminary data.</text>
</comment>
<keyword evidence="4" id="KW-1185">Reference proteome</keyword>
<sequence length="296" mass="32363">MTRQTADDFKPEVLQLFDQYVHGQINRRGFLHSASKFAVGAVTAEVLLQQLSPNFAQAQQVPKTDVRIQARYVEYPSPQGYGTLRGYLVTPAEIKGKLPTVLVVHENRGLNPHIEDIARRLALDGFIAFAPDALAPLGGYPGDEEKARELFPKLDQTKTRADFLEAAAILKKLPEGNGKVGVVGFCYGGGISNFLATRVPDLAGAVPFYGGQPTEEDAAKIKAPLLIHYAGVDERINAGWPKYEAALNKAGVKYQAFVYAGAQHGFNNDTTPRYDAAAATLAWQRTVEFFKTNLRA</sequence>
<feature type="domain" description="Dienelactone hydrolase" evidence="1">
    <location>
        <begin position="84"/>
        <end position="292"/>
    </location>
</feature>
<accession>A0A318J9R2</accession>
<dbReference type="Pfam" id="PF23678">
    <property type="entry name" value="YqhI"/>
    <property type="match status" value="1"/>
</dbReference>
<dbReference type="GO" id="GO:0016787">
    <property type="term" value="F:hydrolase activity"/>
    <property type="evidence" value="ECO:0007669"/>
    <property type="project" value="InterPro"/>
</dbReference>
<dbReference type="InterPro" id="IPR029058">
    <property type="entry name" value="AB_hydrolase_fold"/>
</dbReference>
<feature type="domain" description="YqhI" evidence="2">
    <location>
        <begin position="1"/>
        <end position="36"/>
    </location>
</feature>
<dbReference type="Gene3D" id="3.40.50.1820">
    <property type="entry name" value="alpha/beta hydrolase"/>
    <property type="match status" value="1"/>
</dbReference>
<dbReference type="InterPro" id="IPR051049">
    <property type="entry name" value="Dienelactone_hydrolase-like"/>
</dbReference>
<proteinExistence type="predicted"/>
<dbReference type="SUPFAM" id="SSF53474">
    <property type="entry name" value="alpha/beta-Hydrolases"/>
    <property type="match status" value="1"/>
</dbReference>
<gene>
    <name evidence="3" type="ORF">DFR42_103318</name>
</gene>
<dbReference type="PANTHER" id="PTHR46623:SF6">
    <property type="entry name" value="ALPHA_BETA-HYDROLASES SUPERFAMILY PROTEIN"/>
    <property type="match status" value="1"/>
</dbReference>
<dbReference type="RefSeq" id="WP_110255303.1">
    <property type="nucleotide sequence ID" value="NZ_QJKB01000003.1"/>
</dbReference>
<evidence type="ECO:0000313" key="4">
    <source>
        <dbReference type="Proteomes" id="UP000247792"/>
    </source>
</evidence>
<dbReference type="Proteomes" id="UP000247792">
    <property type="component" value="Unassembled WGS sequence"/>
</dbReference>
<dbReference type="OrthoDB" id="9787933at2"/>
<dbReference type="InterPro" id="IPR006311">
    <property type="entry name" value="TAT_signal"/>
</dbReference>
<dbReference type="EMBL" id="QJKB01000003">
    <property type="protein sequence ID" value="PXX44049.1"/>
    <property type="molecule type" value="Genomic_DNA"/>
</dbReference>
<reference evidence="3 4" key="1">
    <citation type="submission" date="2018-05" db="EMBL/GenBank/DDBJ databases">
        <title>Genomic Encyclopedia of Type Strains, Phase IV (KMG-IV): sequencing the most valuable type-strain genomes for metagenomic binning, comparative biology and taxonomic classification.</title>
        <authorList>
            <person name="Goeker M."/>
        </authorList>
    </citation>
    <scope>NUCLEOTIDE SEQUENCE [LARGE SCALE GENOMIC DNA]</scope>
    <source>
        <strain evidence="3 4">DSM 19792</strain>
    </source>
</reference>
<evidence type="ECO:0000259" key="1">
    <source>
        <dbReference type="Pfam" id="PF01738"/>
    </source>
</evidence>
<name>A0A318J9R2_9BURK</name>
<evidence type="ECO:0000259" key="2">
    <source>
        <dbReference type="Pfam" id="PF23678"/>
    </source>
</evidence>
<dbReference type="PROSITE" id="PS51318">
    <property type="entry name" value="TAT"/>
    <property type="match status" value="1"/>
</dbReference>
<dbReference type="Pfam" id="PF01738">
    <property type="entry name" value="DLH"/>
    <property type="match status" value="1"/>
</dbReference>
<dbReference type="InterPro" id="IPR002925">
    <property type="entry name" value="Dienelactn_hydro"/>
</dbReference>
<organism evidence="3 4">
    <name type="scientific">Undibacterium pigrum</name>
    <dbReference type="NCBI Taxonomy" id="401470"/>
    <lineage>
        <taxon>Bacteria</taxon>
        <taxon>Pseudomonadati</taxon>
        <taxon>Pseudomonadota</taxon>
        <taxon>Betaproteobacteria</taxon>
        <taxon>Burkholderiales</taxon>
        <taxon>Oxalobacteraceae</taxon>
        <taxon>Undibacterium</taxon>
    </lineage>
</organism>
<dbReference type="InterPro" id="IPR057802">
    <property type="entry name" value="YqhI_dom"/>
</dbReference>
<dbReference type="AlphaFoldDB" id="A0A318J9R2"/>
<protein>
    <submittedName>
        <fullName evidence="3">Carboxymethylenebutenolidase</fullName>
    </submittedName>
</protein>